<dbReference type="Pfam" id="PF02897">
    <property type="entry name" value="Peptidase_S9_N"/>
    <property type="match status" value="1"/>
</dbReference>
<name>A0A6G1S5W1_9ACAR</name>
<evidence type="ECO:0000256" key="8">
    <source>
        <dbReference type="SAM" id="SignalP"/>
    </source>
</evidence>
<dbReference type="InterPro" id="IPR023302">
    <property type="entry name" value="Pept_S9A_N"/>
</dbReference>
<evidence type="ECO:0000259" key="9">
    <source>
        <dbReference type="Pfam" id="PF00326"/>
    </source>
</evidence>
<dbReference type="GO" id="GO:0070012">
    <property type="term" value="F:oligopeptidase activity"/>
    <property type="evidence" value="ECO:0007669"/>
    <property type="project" value="TreeGrafter"/>
</dbReference>
<reference evidence="11" key="1">
    <citation type="submission" date="2018-10" db="EMBL/GenBank/DDBJ databases">
        <title>Transcriptome assembly of Aceria tosichella (Wheat curl mite) Type 2.</title>
        <authorList>
            <person name="Scully E.D."/>
            <person name="Geib S.M."/>
            <person name="Palmer N.A."/>
            <person name="Gupta A.K."/>
            <person name="Sarath G."/>
            <person name="Tatineni S."/>
        </authorList>
    </citation>
    <scope>NUCLEOTIDE SEQUENCE</scope>
    <source>
        <strain evidence="11">LincolnNE</strain>
    </source>
</reference>
<dbReference type="PANTHER" id="PTHR42881:SF2">
    <property type="entry name" value="PROLYL ENDOPEPTIDASE"/>
    <property type="match status" value="1"/>
</dbReference>
<feature type="domain" description="Peptidase S9A N-terminal" evidence="10">
    <location>
        <begin position="66"/>
        <end position="477"/>
    </location>
</feature>
<dbReference type="FunFam" id="2.130.10.120:FF:000001">
    <property type="entry name" value="Prolyl endopeptidase"/>
    <property type="match status" value="1"/>
</dbReference>
<dbReference type="Gene3D" id="2.130.10.120">
    <property type="entry name" value="Prolyl oligopeptidase, N-terminal domain"/>
    <property type="match status" value="1"/>
</dbReference>
<dbReference type="SUPFAM" id="SSF50993">
    <property type="entry name" value="Peptidase/esterase 'gauge' domain"/>
    <property type="match status" value="1"/>
</dbReference>
<evidence type="ECO:0000256" key="6">
    <source>
        <dbReference type="ARBA" id="ARBA00022825"/>
    </source>
</evidence>
<organism evidence="11">
    <name type="scientific">Aceria tosichella</name>
    <name type="common">wheat curl mite</name>
    <dbReference type="NCBI Taxonomy" id="561515"/>
    <lineage>
        <taxon>Eukaryota</taxon>
        <taxon>Metazoa</taxon>
        <taxon>Ecdysozoa</taxon>
        <taxon>Arthropoda</taxon>
        <taxon>Chelicerata</taxon>
        <taxon>Arachnida</taxon>
        <taxon>Acari</taxon>
        <taxon>Acariformes</taxon>
        <taxon>Trombidiformes</taxon>
        <taxon>Prostigmata</taxon>
        <taxon>Eupodina</taxon>
        <taxon>Eriophyoidea</taxon>
        <taxon>Eriophyidae</taxon>
        <taxon>Eriophyinae</taxon>
        <taxon>Aceriini</taxon>
        <taxon>Aceria</taxon>
    </lineage>
</organism>
<protein>
    <recommendedName>
        <fullName evidence="3 7">Prolyl endopeptidase</fullName>
        <ecNumber evidence="7">3.4.21.-</ecNumber>
    </recommendedName>
</protein>
<dbReference type="PANTHER" id="PTHR42881">
    <property type="entry name" value="PROLYL ENDOPEPTIDASE"/>
    <property type="match status" value="1"/>
</dbReference>
<keyword evidence="8" id="KW-0732">Signal</keyword>
<dbReference type="Pfam" id="PF00326">
    <property type="entry name" value="Peptidase_S9"/>
    <property type="match status" value="1"/>
</dbReference>
<keyword evidence="5 7" id="KW-0378">Hydrolase</keyword>
<feature type="chain" id="PRO_5026316203" description="Prolyl endopeptidase" evidence="8">
    <location>
        <begin position="18"/>
        <end position="767"/>
    </location>
</feature>
<feature type="signal peptide" evidence="8">
    <location>
        <begin position="1"/>
        <end position="17"/>
    </location>
</feature>
<sequence>MSILILAVLHRQLVTLTTRCLQTQAPRTASLGILDFIRSLSTTTNFPCESANHKHIVKMTTKFNYPEIERNDSLVETIFDKDVPDPYRHLEDPQAEVTKVFVKQQNEVTEPFLDQCPHRKRIKEILTTSQNYKKLGCPFKRGKKYYFFMNEGLQPQSVLYQQDTVDGEPRVFFDPNTLSDDGTVALSQASFSPDGEYFAYGLSYSGSDWIEIGVKNVSTGKNLDDKLTRAKFTSIEWTHDNKGFFYAQYPTHEGSTKGTETEMHENHSIFYHVLNTPQSEDVLKVSFPDHPKWHFGFEVSQDGKHFHVFPREGCQDNNWYYCKLDEFGPGDRFVLKPIYDKMHAQFEYITNNGNEVYFRTNLDAKNYRVARLNLENPAKENWKDVIANHPEDVLDWAESYTVDGKDYLLVNYMRKVVYYLELHQIDKGLVKKFTTPLGTIVKYSGRRFDNEFFFHFTSFLTPGQIFHFDLTQLESEPKLLRQAQPKNFNPDDYKIEQVFYKSKDDTEVPMFIVQRKDLVRDGQNPCILYGYGGFNIQITSTFNINRIAWIKNFKGVLAVANIRGGGELGQDWHDSGRLLNKQNCFNDFIAAGEYLIANNYTKRDRLAIEGGSNGGLLVAATSNQRPDLFGATVCHVGVLDMIRFTSFTIGHAWTSDYGDPKEKDHFDNLIKYSPYHNIPYPVERYPATLLLTADHDDRVVPAHSLKFIAQLQHKLGKQLPDTPLLIRVDTKAGHGSGRPTSKVIDEYADIYSFLYNVLDLKEYYNES</sequence>
<evidence type="ECO:0000256" key="2">
    <source>
        <dbReference type="ARBA" id="ARBA00005228"/>
    </source>
</evidence>
<comment type="similarity">
    <text evidence="2 7">Belongs to the peptidase S9A family.</text>
</comment>
<evidence type="ECO:0000256" key="1">
    <source>
        <dbReference type="ARBA" id="ARBA00001070"/>
    </source>
</evidence>
<dbReference type="InterPro" id="IPR002470">
    <property type="entry name" value="Peptidase_S9A"/>
</dbReference>
<proteinExistence type="inferred from homology"/>
<dbReference type="Gene3D" id="3.40.50.1820">
    <property type="entry name" value="alpha/beta hydrolase"/>
    <property type="match status" value="1"/>
</dbReference>
<feature type="domain" description="Peptidase S9 prolyl oligopeptidase catalytic" evidence="9">
    <location>
        <begin position="542"/>
        <end position="759"/>
    </location>
</feature>
<dbReference type="GO" id="GO:0004252">
    <property type="term" value="F:serine-type endopeptidase activity"/>
    <property type="evidence" value="ECO:0007669"/>
    <property type="project" value="UniProtKB-UniRule"/>
</dbReference>
<dbReference type="InterPro" id="IPR029058">
    <property type="entry name" value="AB_hydrolase_fold"/>
</dbReference>
<dbReference type="InterPro" id="IPR001375">
    <property type="entry name" value="Peptidase_S9_cat"/>
</dbReference>
<dbReference type="SUPFAM" id="SSF53474">
    <property type="entry name" value="alpha/beta-Hydrolases"/>
    <property type="match status" value="1"/>
</dbReference>
<evidence type="ECO:0000256" key="5">
    <source>
        <dbReference type="ARBA" id="ARBA00022801"/>
    </source>
</evidence>
<dbReference type="EC" id="3.4.21.-" evidence="7"/>
<dbReference type="AlphaFoldDB" id="A0A6G1S5W1"/>
<dbReference type="FunFam" id="3.40.50.1820:FF:000005">
    <property type="entry name" value="Prolyl endopeptidase"/>
    <property type="match status" value="1"/>
</dbReference>
<evidence type="ECO:0000256" key="7">
    <source>
        <dbReference type="RuleBase" id="RU368024"/>
    </source>
</evidence>
<keyword evidence="4 7" id="KW-0645">Protease</keyword>
<accession>A0A6G1S5W1</accession>
<dbReference type="InterPro" id="IPR051167">
    <property type="entry name" value="Prolyl_oligopep/macrocyclase"/>
</dbReference>
<gene>
    <name evidence="11" type="primary">Prep_1</name>
    <name evidence="11" type="ORF">g.5148</name>
</gene>
<comment type="catalytic activity">
    <reaction evidence="1">
        <text>Hydrolysis of Pro-|-Xaa &gt;&gt; Ala-|-Xaa in oligopeptides.</text>
        <dbReference type="EC" id="3.4.21.26"/>
    </reaction>
</comment>
<dbReference type="GO" id="GO:0006508">
    <property type="term" value="P:proteolysis"/>
    <property type="evidence" value="ECO:0007669"/>
    <property type="project" value="UniProtKB-KW"/>
</dbReference>
<evidence type="ECO:0000256" key="3">
    <source>
        <dbReference type="ARBA" id="ARBA00016310"/>
    </source>
</evidence>
<dbReference type="EMBL" id="GGYP01000581">
    <property type="protein sequence ID" value="MDE45352.1"/>
    <property type="molecule type" value="Transcribed_RNA"/>
</dbReference>
<dbReference type="PRINTS" id="PR00862">
    <property type="entry name" value="PROLIGOPTASE"/>
</dbReference>
<evidence type="ECO:0000256" key="4">
    <source>
        <dbReference type="ARBA" id="ARBA00022670"/>
    </source>
</evidence>
<dbReference type="PROSITE" id="PS00708">
    <property type="entry name" value="PRO_ENDOPEP_SER"/>
    <property type="match status" value="1"/>
</dbReference>
<keyword evidence="6 7" id="KW-0720">Serine protease</keyword>
<dbReference type="GO" id="GO:0005829">
    <property type="term" value="C:cytosol"/>
    <property type="evidence" value="ECO:0007669"/>
    <property type="project" value="TreeGrafter"/>
</dbReference>
<dbReference type="InterPro" id="IPR002471">
    <property type="entry name" value="Pept_S9_AS"/>
</dbReference>
<evidence type="ECO:0000259" key="10">
    <source>
        <dbReference type="Pfam" id="PF02897"/>
    </source>
</evidence>
<evidence type="ECO:0000313" key="11">
    <source>
        <dbReference type="EMBL" id="MDE45352.1"/>
    </source>
</evidence>